<feature type="domain" description="HMG box" evidence="7">
    <location>
        <begin position="477"/>
        <end position="545"/>
    </location>
</feature>
<keyword evidence="4" id="KW-0539">Nucleus</keyword>
<feature type="compositionally biased region" description="Polar residues" evidence="5">
    <location>
        <begin position="631"/>
        <end position="652"/>
    </location>
</feature>
<dbReference type="PROSITE" id="PS50118">
    <property type="entry name" value="HMG_BOX_2"/>
    <property type="match status" value="1"/>
</dbReference>
<dbReference type="SUPFAM" id="SSF47095">
    <property type="entry name" value="HMG-box"/>
    <property type="match status" value="1"/>
</dbReference>
<reference evidence="8" key="1">
    <citation type="journal article" date="2020" name="Stud. Mycol.">
        <title>101 Dothideomycetes genomes: a test case for predicting lifestyles and emergence of pathogens.</title>
        <authorList>
            <person name="Haridas S."/>
            <person name="Albert R."/>
            <person name="Binder M."/>
            <person name="Bloem J."/>
            <person name="Labutti K."/>
            <person name="Salamov A."/>
            <person name="Andreopoulos B."/>
            <person name="Baker S."/>
            <person name="Barry K."/>
            <person name="Bills G."/>
            <person name="Bluhm B."/>
            <person name="Cannon C."/>
            <person name="Castanera R."/>
            <person name="Culley D."/>
            <person name="Daum C."/>
            <person name="Ezra D."/>
            <person name="Gonzalez J."/>
            <person name="Henrissat B."/>
            <person name="Kuo A."/>
            <person name="Liang C."/>
            <person name="Lipzen A."/>
            <person name="Lutzoni F."/>
            <person name="Magnuson J."/>
            <person name="Mondo S."/>
            <person name="Nolan M."/>
            <person name="Ohm R."/>
            <person name="Pangilinan J."/>
            <person name="Park H.-J."/>
            <person name="Ramirez L."/>
            <person name="Alfaro M."/>
            <person name="Sun H."/>
            <person name="Tritt A."/>
            <person name="Yoshinaga Y."/>
            <person name="Zwiers L.-H."/>
            <person name="Turgeon B."/>
            <person name="Goodwin S."/>
            <person name="Spatafora J."/>
            <person name="Crous P."/>
            <person name="Grigoriev I."/>
        </authorList>
    </citation>
    <scope>NUCLEOTIDE SEQUENCE</scope>
    <source>
        <strain evidence="8">CBS 207.26</strain>
    </source>
</reference>
<evidence type="ECO:0000256" key="4">
    <source>
        <dbReference type="PROSITE-ProRule" id="PRU00267"/>
    </source>
</evidence>
<evidence type="ECO:0000256" key="2">
    <source>
        <dbReference type="ARBA" id="ARBA00023125"/>
    </source>
</evidence>
<sequence length="968" mass="108866">MRFLTRLHALVGVAIIAILYFSWVLPSLHIKAQIQKVWRGSSYRLVVFGDDWSDVGEYRVSPPPRTSIQHRDPDRGELWTEVLCRELICDFIDNFARSMPSNMEIATVGSVVDSKIFANATADRGTEALAVFDFHTQVQQFINFEKQKRLMPGRLSKNEWTIFTIFFGIWDLWEYSVLDKAKGIHAIDRSIEELFHNLDILREHTDTPIKVVIPKLMDVTFLPRFQMRKNESTSVFAQDQHQSVFLWTYWNTALSQAAVEWGNGDIFMPDLNGIVMNQVRAKQLYSKHISDASGFGKQMPLFDDVEQPCVPMNTEDADDLQAADVEKCFEPGRHLFWDGMHLSGPAHKLIGRDAARLVRGNSTVNIDARERAKQGSATSQKDEKDNSADLRESSRTNLSRAAATPSRTKEPRAPSPAQEYPTRVTRKRAASLNDGVNGNDSVDADSPTDPRNIQSASLTGSEELSEHVCLCQPEPKIPRPRNAFILYRQHHQHAIVARNPGLANPEISKIIGEQWKAESDQEKKVWQDLAIEEKARHHEQYPDYRYQPRRQGKPLLPLVQHTTVDKYRCSRCGGRSIKTPTSPFPSVSGTPTLPLPNISGELTPTTRYLPMMNNLSLDSHTVRRRGLGLSNLGNIQGPSTSPDTAMYSPSSPDSKRRRYNYSTTSNGRRADGPYYTHAQRESLPPMRQSPPNTATMPPPRTPRRPSTDLGLLVPGQHDQSRSVEAMVMSVPYQVKVKVLGRITPPLKDPGPTSPAVRVRGAILAIEGDDTSAVQELADWLKDFLAKDTDYHPRIAQPPKGPGEDQEEVAFENYLNLIKDWHGRSKEMIQFITVPVTSDSDRDKGKDKDKSSPPSSETSSKPVIILPTYQLHASNTYTSRIPITDAYSPTDHWQWMATLWRGTVGPDLTIYVNNVEGKEGLGGKLVELNEEVRCLTVRREKGGRFEDSALRRVGFEVSEWIRGIGGKSG</sequence>
<dbReference type="EMBL" id="ML994618">
    <property type="protein sequence ID" value="KAF2190720.1"/>
    <property type="molecule type" value="Genomic_DNA"/>
</dbReference>
<evidence type="ECO:0000256" key="3">
    <source>
        <dbReference type="ARBA" id="ARBA00023163"/>
    </source>
</evidence>
<dbReference type="OrthoDB" id="6247875at2759"/>
<dbReference type="AlphaFoldDB" id="A0A6A6EKU6"/>
<evidence type="ECO:0000256" key="6">
    <source>
        <dbReference type="SAM" id="Phobius"/>
    </source>
</evidence>
<keyword evidence="1" id="KW-0805">Transcription regulation</keyword>
<keyword evidence="6" id="KW-0812">Transmembrane</keyword>
<accession>A0A6A6EKU6</accession>
<proteinExistence type="predicted"/>
<feature type="compositionally biased region" description="Basic and acidic residues" evidence="5">
    <location>
        <begin position="380"/>
        <end position="394"/>
    </location>
</feature>
<dbReference type="InterPro" id="IPR050140">
    <property type="entry name" value="SRY-related_HMG-box_TF-like"/>
</dbReference>
<keyword evidence="2 4" id="KW-0238">DNA-binding</keyword>
<feature type="transmembrane region" description="Helical" evidence="6">
    <location>
        <begin position="7"/>
        <end position="25"/>
    </location>
</feature>
<evidence type="ECO:0000259" key="7">
    <source>
        <dbReference type="PROSITE" id="PS50118"/>
    </source>
</evidence>
<feature type="region of interest" description="Disordered" evidence="5">
    <location>
        <begin position="836"/>
        <end position="862"/>
    </location>
</feature>
<dbReference type="Gene3D" id="3.40.50.1110">
    <property type="entry name" value="SGNH hydrolase"/>
    <property type="match status" value="1"/>
</dbReference>
<name>A0A6A6EKU6_9PEZI</name>
<dbReference type="CDD" id="cd01389">
    <property type="entry name" value="HMG-box_ROX1-like"/>
    <property type="match status" value="1"/>
</dbReference>
<evidence type="ECO:0000256" key="5">
    <source>
        <dbReference type="SAM" id="MobiDB-lite"/>
    </source>
</evidence>
<dbReference type="Proteomes" id="UP000800200">
    <property type="component" value="Unassembled WGS sequence"/>
</dbReference>
<feature type="compositionally biased region" description="Low complexity" evidence="5">
    <location>
        <begin position="851"/>
        <end position="861"/>
    </location>
</feature>
<dbReference type="GO" id="GO:0030154">
    <property type="term" value="P:cell differentiation"/>
    <property type="evidence" value="ECO:0007669"/>
    <property type="project" value="TreeGrafter"/>
</dbReference>
<evidence type="ECO:0000256" key="1">
    <source>
        <dbReference type="ARBA" id="ARBA00023015"/>
    </source>
</evidence>
<dbReference type="Pfam" id="PF00505">
    <property type="entry name" value="HMG_box"/>
    <property type="match status" value="1"/>
</dbReference>
<dbReference type="GO" id="GO:0001228">
    <property type="term" value="F:DNA-binding transcription activator activity, RNA polymerase II-specific"/>
    <property type="evidence" value="ECO:0007669"/>
    <property type="project" value="TreeGrafter"/>
</dbReference>
<evidence type="ECO:0000313" key="8">
    <source>
        <dbReference type="EMBL" id="KAF2190720.1"/>
    </source>
</evidence>
<feature type="compositionally biased region" description="Polar residues" evidence="5">
    <location>
        <begin position="449"/>
        <end position="462"/>
    </location>
</feature>
<dbReference type="InterPro" id="IPR036514">
    <property type="entry name" value="SGNH_hydro_sf"/>
</dbReference>
<dbReference type="GO" id="GO:0000978">
    <property type="term" value="F:RNA polymerase II cis-regulatory region sequence-specific DNA binding"/>
    <property type="evidence" value="ECO:0007669"/>
    <property type="project" value="TreeGrafter"/>
</dbReference>
<evidence type="ECO:0000313" key="9">
    <source>
        <dbReference type="Proteomes" id="UP000800200"/>
    </source>
</evidence>
<keyword evidence="6" id="KW-0472">Membrane</keyword>
<feature type="region of interest" description="Disordered" evidence="5">
    <location>
        <begin position="366"/>
        <end position="464"/>
    </location>
</feature>
<dbReference type="GO" id="GO:0000122">
    <property type="term" value="P:negative regulation of transcription by RNA polymerase II"/>
    <property type="evidence" value="ECO:0007669"/>
    <property type="project" value="TreeGrafter"/>
</dbReference>
<dbReference type="GO" id="GO:0005634">
    <property type="term" value="C:nucleus"/>
    <property type="evidence" value="ECO:0007669"/>
    <property type="project" value="UniProtKB-UniRule"/>
</dbReference>
<organism evidence="8 9">
    <name type="scientific">Zopfia rhizophila CBS 207.26</name>
    <dbReference type="NCBI Taxonomy" id="1314779"/>
    <lineage>
        <taxon>Eukaryota</taxon>
        <taxon>Fungi</taxon>
        <taxon>Dikarya</taxon>
        <taxon>Ascomycota</taxon>
        <taxon>Pezizomycotina</taxon>
        <taxon>Dothideomycetes</taxon>
        <taxon>Dothideomycetes incertae sedis</taxon>
        <taxon>Zopfiaceae</taxon>
        <taxon>Zopfia</taxon>
    </lineage>
</organism>
<dbReference type="InterPro" id="IPR009071">
    <property type="entry name" value="HMG_box_dom"/>
</dbReference>
<dbReference type="PANTHER" id="PTHR10270">
    <property type="entry name" value="SOX TRANSCRIPTION FACTOR"/>
    <property type="match status" value="1"/>
</dbReference>
<keyword evidence="6" id="KW-1133">Transmembrane helix</keyword>
<dbReference type="Gene3D" id="1.10.30.10">
    <property type="entry name" value="High mobility group box domain"/>
    <property type="match status" value="1"/>
</dbReference>
<protein>
    <recommendedName>
        <fullName evidence="7">HMG box domain-containing protein</fullName>
    </recommendedName>
</protein>
<feature type="region of interest" description="Disordered" evidence="5">
    <location>
        <begin position="628"/>
        <end position="710"/>
    </location>
</feature>
<keyword evidence="9" id="KW-1185">Reference proteome</keyword>
<dbReference type="InterPro" id="IPR036910">
    <property type="entry name" value="HMG_box_dom_sf"/>
</dbReference>
<feature type="DNA-binding region" description="HMG box" evidence="4">
    <location>
        <begin position="477"/>
        <end position="545"/>
    </location>
</feature>
<dbReference type="SMART" id="SM00398">
    <property type="entry name" value="HMG"/>
    <property type="match status" value="1"/>
</dbReference>
<keyword evidence="3" id="KW-0804">Transcription</keyword>
<dbReference type="PANTHER" id="PTHR10270:SF320">
    <property type="entry name" value="BOX TRANSCRIPTIONAL REGULATOR, PUTATIVE (AFU_ORTHOLOGUE AFUA_4G10820)-RELATED"/>
    <property type="match status" value="1"/>
</dbReference>
<gene>
    <name evidence="8" type="ORF">K469DRAFT_736478</name>
</gene>
<feature type="compositionally biased region" description="Basic and acidic residues" evidence="5">
    <location>
        <begin position="838"/>
        <end position="850"/>
    </location>
</feature>
<dbReference type="FunFam" id="1.10.30.10:FF:000041">
    <property type="entry name" value="HMG box family protein"/>
    <property type="match status" value="1"/>
</dbReference>